<evidence type="ECO:0000256" key="3">
    <source>
        <dbReference type="ARBA" id="ARBA00022448"/>
    </source>
</evidence>
<comment type="caution">
    <text evidence="11">The sequence shown here is derived from an EMBL/GenBank/DDBJ whole genome shotgun (WGS) entry which is preliminary data.</text>
</comment>
<keyword evidence="5 8" id="KW-0812">Transmembrane</keyword>
<evidence type="ECO:0000313" key="11">
    <source>
        <dbReference type="EMBL" id="MBB5372895.1"/>
    </source>
</evidence>
<evidence type="ECO:0000256" key="1">
    <source>
        <dbReference type="ARBA" id="ARBA00004651"/>
    </source>
</evidence>
<dbReference type="InterPro" id="IPR011925">
    <property type="entry name" value="LolCE_TM"/>
</dbReference>
<dbReference type="AlphaFoldDB" id="A0A840VI83"/>
<dbReference type="Pfam" id="PF02687">
    <property type="entry name" value="FtsX"/>
    <property type="match status" value="1"/>
</dbReference>
<comment type="similarity">
    <text evidence="2">Belongs to the ABC-4 integral membrane protein family. LolC/E subfamily.</text>
</comment>
<keyword evidence="7 8" id="KW-0472">Membrane</keyword>
<keyword evidence="3" id="KW-0813">Transport</keyword>
<dbReference type="NCBIfam" id="TIGR02212">
    <property type="entry name" value="lolCE"/>
    <property type="match status" value="1"/>
</dbReference>
<evidence type="ECO:0000256" key="6">
    <source>
        <dbReference type="ARBA" id="ARBA00022989"/>
    </source>
</evidence>
<dbReference type="PANTHER" id="PTHR30489">
    <property type="entry name" value="LIPOPROTEIN-RELEASING SYSTEM TRANSMEMBRANE PROTEIN LOLE"/>
    <property type="match status" value="1"/>
</dbReference>
<organism evidence="11 12">
    <name type="scientific">Acidocella aromatica</name>
    <dbReference type="NCBI Taxonomy" id="1303579"/>
    <lineage>
        <taxon>Bacteria</taxon>
        <taxon>Pseudomonadati</taxon>
        <taxon>Pseudomonadota</taxon>
        <taxon>Alphaproteobacteria</taxon>
        <taxon>Acetobacterales</taxon>
        <taxon>Acidocellaceae</taxon>
        <taxon>Acidocella</taxon>
    </lineage>
</organism>
<evidence type="ECO:0000259" key="9">
    <source>
        <dbReference type="Pfam" id="PF02687"/>
    </source>
</evidence>
<sequence>MFNAFERKIAARYLRARRGERFVSIIAIFSLIGIALGVATLIIVMSVMNGFRQELLSQILGLNGDIGVYGAGAPLTEYDAMAGTIRGIKGVTGAFPIVQGEVLLSGPQGGAAGGIARGITPDGLKQLPTVSKHVVAGSLDDLTGSDTIAIGGSLASQFGLSVGSQITLILPQGKATVIGTIPSIQSFRVVAIFQTGMQQYDSSFVFLPLGAAQTLFQQPNTATQIQVFVTDPDHDDAIKQAIAAAFPTQTLNVQDWRQNNDSFLAAVTVEGNVMFLILTLIILVAAFNVISSLIMMVKDKARDIAILRTMGASSGAVMRIFLMCGASVGVLGTLIGFGLGVTFCAYIDQIRQFVQRLLGVKLFDPTIYYLEALPAKLDWHQVTEVLVMSLLLSLLATIYPSWRASHIDPVETLRSE</sequence>
<keyword evidence="4" id="KW-1003">Cell membrane</keyword>
<evidence type="ECO:0000313" key="12">
    <source>
        <dbReference type="Proteomes" id="UP000553706"/>
    </source>
</evidence>
<reference evidence="11 12" key="1">
    <citation type="submission" date="2020-08" db="EMBL/GenBank/DDBJ databases">
        <title>Genomic Encyclopedia of Type Strains, Phase IV (KMG-IV): sequencing the most valuable type-strain genomes for metagenomic binning, comparative biology and taxonomic classification.</title>
        <authorList>
            <person name="Goeker M."/>
        </authorList>
    </citation>
    <scope>NUCLEOTIDE SEQUENCE [LARGE SCALE GENOMIC DNA]</scope>
    <source>
        <strain evidence="11 12">DSM 27026</strain>
    </source>
</reference>
<feature type="transmembrane region" description="Helical" evidence="8">
    <location>
        <begin position="21"/>
        <end position="48"/>
    </location>
</feature>
<evidence type="ECO:0000256" key="4">
    <source>
        <dbReference type="ARBA" id="ARBA00022475"/>
    </source>
</evidence>
<dbReference type="GO" id="GO:0098797">
    <property type="term" value="C:plasma membrane protein complex"/>
    <property type="evidence" value="ECO:0007669"/>
    <property type="project" value="TreeGrafter"/>
</dbReference>
<evidence type="ECO:0000259" key="10">
    <source>
        <dbReference type="Pfam" id="PF12704"/>
    </source>
</evidence>
<gene>
    <name evidence="11" type="ORF">HNP71_001146</name>
</gene>
<evidence type="ECO:0000256" key="7">
    <source>
        <dbReference type="ARBA" id="ARBA00023136"/>
    </source>
</evidence>
<feature type="domain" description="ABC3 transporter permease C-terminal" evidence="9">
    <location>
        <begin position="276"/>
        <end position="409"/>
    </location>
</feature>
<dbReference type="GO" id="GO:0042953">
    <property type="term" value="P:lipoprotein transport"/>
    <property type="evidence" value="ECO:0007669"/>
    <property type="project" value="InterPro"/>
</dbReference>
<dbReference type="GO" id="GO:0044874">
    <property type="term" value="P:lipoprotein localization to outer membrane"/>
    <property type="evidence" value="ECO:0007669"/>
    <property type="project" value="TreeGrafter"/>
</dbReference>
<accession>A0A840VI83</accession>
<evidence type="ECO:0000256" key="2">
    <source>
        <dbReference type="ARBA" id="ARBA00005236"/>
    </source>
</evidence>
<dbReference type="EMBL" id="JACHFJ010000003">
    <property type="protein sequence ID" value="MBB5372895.1"/>
    <property type="molecule type" value="Genomic_DNA"/>
</dbReference>
<dbReference type="RefSeq" id="WP_183265912.1">
    <property type="nucleotide sequence ID" value="NZ_JACHFJ010000003.1"/>
</dbReference>
<dbReference type="Pfam" id="PF12704">
    <property type="entry name" value="MacB_PCD"/>
    <property type="match status" value="1"/>
</dbReference>
<evidence type="ECO:0000256" key="5">
    <source>
        <dbReference type="ARBA" id="ARBA00022692"/>
    </source>
</evidence>
<feature type="transmembrane region" description="Helical" evidence="8">
    <location>
        <begin position="273"/>
        <end position="297"/>
    </location>
</feature>
<comment type="subcellular location">
    <subcellularLocation>
        <location evidence="1">Cell membrane</location>
        <topology evidence="1">Multi-pass membrane protein</topology>
    </subcellularLocation>
</comment>
<dbReference type="InterPro" id="IPR051447">
    <property type="entry name" value="Lipoprotein-release_system"/>
</dbReference>
<name>A0A840VI83_9PROT</name>
<proteinExistence type="inferred from homology"/>
<dbReference type="InterPro" id="IPR003838">
    <property type="entry name" value="ABC3_permease_C"/>
</dbReference>
<keyword evidence="11" id="KW-0449">Lipoprotein</keyword>
<keyword evidence="6 8" id="KW-1133">Transmembrane helix</keyword>
<evidence type="ECO:0000256" key="8">
    <source>
        <dbReference type="SAM" id="Phobius"/>
    </source>
</evidence>
<dbReference type="Proteomes" id="UP000553706">
    <property type="component" value="Unassembled WGS sequence"/>
</dbReference>
<dbReference type="PANTHER" id="PTHR30489:SF0">
    <property type="entry name" value="LIPOPROTEIN-RELEASING SYSTEM TRANSMEMBRANE PROTEIN LOLE"/>
    <property type="match status" value="1"/>
</dbReference>
<keyword evidence="12" id="KW-1185">Reference proteome</keyword>
<dbReference type="InterPro" id="IPR025857">
    <property type="entry name" value="MacB_PCD"/>
</dbReference>
<feature type="domain" description="MacB-like periplasmic core" evidence="10">
    <location>
        <begin position="29"/>
        <end position="244"/>
    </location>
</feature>
<protein>
    <submittedName>
        <fullName evidence="11">Lipoprotein-releasing system permease protein</fullName>
    </submittedName>
</protein>